<proteinExistence type="predicted"/>
<protein>
    <submittedName>
        <fullName evidence="1">DUF4060 family protein</fullName>
    </submittedName>
</protein>
<sequence>MRLINRSKQSPLARQACDAALAKHVETYGEFARQKTKTTYTVVVDGIKVTVEVVNRRASYVATAMNGARRLRNLPGQCN</sequence>
<dbReference type="AlphaFoldDB" id="A0AAW6NT11"/>
<dbReference type="EMBL" id="JARJGR010000850">
    <property type="protein sequence ID" value="MDF3639018.1"/>
    <property type="molecule type" value="Genomic_DNA"/>
</dbReference>
<name>A0AAW6NT11_ENTCL</name>
<gene>
    <name evidence="1" type="ORF">P3S46_17570</name>
</gene>
<dbReference type="Proteomes" id="UP001215180">
    <property type="component" value="Unassembled WGS sequence"/>
</dbReference>
<organism evidence="1 2">
    <name type="scientific">Enterobacter cloacae</name>
    <dbReference type="NCBI Taxonomy" id="550"/>
    <lineage>
        <taxon>Bacteria</taxon>
        <taxon>Pseudomonadati</taxon>
        <taxon>Pseudomonadota</taxon>
        <taxon>Gammaproteobacteria</taxon>
        <taxon>Enterobacterales</taxon>
        <taxon>Enterobacteriaceae</taxon>
        <taxon>Enterobacter</taxon>
        <taxon>Enterobacter cloacae complex</taxon>
    </lineage>
</organism>
<evidence type="ECO:0000313" key="2">
    <source>
        <dbReference type="Proteomes" id="UP001215180"/>
    </source>
</evidence>
<dbReference type="InterPro" id="IPR025135">
    <property type="entry name" value="DUF4060"/>
</dbReference>
<dbReference type="GeneID" id="83573873"/>
<reference evidence="1" key="1">
    <citation type="submission" date="2023-03" db="EMBL/GenBank/DDBJ databases">
        <title>A Study on Prevalence and Characterization of Enterobacter cloacae strains in China.</title>
        <authorList>
            <person name="Zheng Z."/>
        </authorList>
    </citation>
    <scope>NUCLEOTIDE SEQUENCE</scope>
    <source>
        <strain evidence="1">EC77</strain>
    </source>
</reference>
<accession>A0AAW6NT11</accession>
<comment type="caution">
    <text evidence="1">The sequence shown here is derived from an EMBL/GenBank/DDBJ whole genome shotgun (WGS) entry which is preliminary data.</text>
</comment>
<dbReference type="Pfam" id="PF13269">
    <property type="entry name" value="DUF4060"/>
    <property type="match status" value="1"/>
</dbReference>
<evidence type="ECO:0000313" key="1">
    <source>
        <dbReference type="EMBL" id="MDF3639018.1"/>
    </source>
</evidence>
<dbReference type="RefSeq" id="WP_014832196.1">
    <property type="nucleotide sequence ID" value="NZ_CAXOGB010000001.1"/>
</dbReference>